<proteinExistence type="inferred from homology"/>
<accession>A0ABZ0QH59</accession>
<dbReference type="Gene3D" id="3.30.1150.10">
    <property type="match status" value="1"/>
</dbReference>
<evidence type="ECO:0000256" key="6">
    <source>
        <dbReference type="ARBA" id="ARBA00022692"/>
    </source>
</evidence>
<feature type="compositionally biased region" description="Basic and acidic residues" evidence="10">
    <location>
        <begin position="80"/>
        <end position="100"/>
    </location>
</feature>
<dbReference type="EMBL" id="CP138203">
    <property type="protein sequence ID" value="WPC75150.1"/>
    <property type="molecule type" value="Genomic_DNA"/>
</dbReference>
<reference evidence="13 14" key="1">
    <citation type="submission" date="2023-11" db="EMBL/GenBank/DDBJ databases">
        <title>Plant-associative lifestyle of Vibrio porteresiae and its evolutionary dynamics.</title>
        <authorList>
            <person name="Rameshkumar N."/>
            <person name="Kirti K."/>
        </authorList>
    </citation>
    <scope>NUCLEOTIDE SEQUENCE [LARGE SCALE GENOMIC DNA]</scope>
    <source>
        <strain evidence="13 14">MSSRF30</strain>
    </source>
</reference>
<feature type="region of interest" description="Disordered" evidence="10">
    <location>
        <begin position="62"/>
        <end position="179"/>
    </location>
</feature>
<evidence type="ECO:0000313" key="14">
    <source>
        <dbReference type="Proteomes" id="UP001304071"/>
    </source>
</evidence>
<name>A0ABZ0QH59_9VIBR</name>
<dbReference type="PANTHER" id="PTHR33446">
    <property type="entry name" value="PROTEIN TONB-RELATED"/>
    <property type="match status" value="1"/>
</dbReference>
<evidence type="ECO:0000256" key="4">
    <source>
        <dbReference type="ARBA" id="ARBA00022475"/>
    </source>
</evidence>
<keyword evidence="14" id="KW-1185">Reference proteome</keyword>
<feature type="compositionally biased region" description="Basic and acidic residues" evidence="10">
    <location>
        <begin position="113"/>
        <end position="139"/>
    </location>
</feature>
<evidence type="ECO:0000256" key="5">
    <source>
        <dbReference type="ARBA" id="ARBA00022519"/>
    </source>
</evidence>
<dbReference type="SUPFAM" id="SSF74653">
    <property type="entry name" value="TolA/TonB C-terminal domain"/>
    <property type="match status" value="1"/>
</dbReference>
<feature type="domain" description="TonB C-terminal" evidence="12">
    <location>
        <begin position="186"/>
        <end position="277"/>
    </location>
</feature>
<evidence type="ECO:0000256" key="9">
    <source>
        <dbReference type="ARBA" id="ARBA00023136"/>
    </source>
</evidence>
<dbReference type="InterPro" id="IPR006260">
    <property type="entry name" value="TonB/TolA_C"/>
</dbReference>
<organism evidence="13 14">
    <name type="scientific">Vibrio porteresiae DSM 19223</name>
    <dbReference type="NCBI Taxonomy" id="1123496"/>
    <lineage>
        <taxon>Bacteria</taxon>
        <taxon>Pseudomonadati</taxon>
        <taxon>Pseudomonadota</taxon>
        <taxon>Gammaproteobacteria</taxon>
        <taxon>Vibrionales</taxon>
        <taxon>Vibrionaceae</taxon>
        <taxon>Vibrio</taxon>
    </lineage>
</organism>
<keyword evidence="9 11" id="KW-0472">Membrane</keyword>
<evidence type="ECO:0000256" key="8">
    <source>
        <dbReference type="ARBA" id="ARBA00022989"/>
    </source>
</evidence>
<dbReference type="PANTHER" id="PTHR33446:SF2">
    <property type="entry name" value="PROTEIN TONB"/>
    <property type="match status" value="1"/>
</dbReference>
<dbReference type="Proteomes" id="UP001304071">
    <property type="component" value="Chromosome 1"/>
</dbReference>
<evidence type="ECO:0000256" key="1">
    <source>
        <dbReference type="ARBA" id="ARBA00004383"/>
    </source>
</evidence>
<protein>
    <submittedName>
        <fullName evidence="13">Energy transducer TonB</fullName>
    </submittedName>
</protein>
<dbReference type="RefSeq" id="WP_261895610.1">
    <property type="nucleotide sequence ID" value="NZ_AP024895.1"/>
</dbReference>
<sequence>MKFPTQTRFSLSLVFSVALHLVILAMVLWQIQSLPPTPVKSNDKLAISLGLQAALAGAATSHAKQAQNEAKEMQANVEPKPVKPEEQREEKPIKKTKPIETPKALVKAVPKPQEVKPKESPPKEVVKKEPEPKQEEQPKVSKAAIAQTQSIDSVAGEQGVNGSTQDSQQQSETGLANRAAASASEQYDYLVRQHLLAKKMAPNLMSSSRIRGEVTLIFTLDRQGKVLKAEIAKASRIRAFNKAAVKMLAKASPFPAAPSNVDWLQREFNITVTYDIQ</sequence>
<keyword evidence="3" id="KW-0813">Transport</keyword>
<keyword evidence="8 11" id="KW-1133">Transmembrane helix</keyword>
<evidence type="ECO:0000259" key="12">
    <source>
        <dbReference type="PROSITE" id="PS52015"/>
    </source>
</evidence>
<dbReference type="InterPro" id="IPR051045">
    <property type="entry name" value="TonB-dependent_transducer"/>
</dbReference>
<evidence type="ECO:0000256" key="11">
    <source>
        <dbReference type="SAM" id="Phobius"/>
    </source>
</evidence>
<feature type="compositionally biased region" description="Polar residues" evidence="10">
    <location>
        <begin position="160"/>
        <end position="174"/>
    </location>
</feature>
<dbReference type="PROSITE" id="PS52015">
    <property type="entry name" value="TONB_CTD"/>
    <property type="match status" value="1"/>
</dbReference>
<keyword evidence="7" id="KW-0653">Protein transport</keyword>
<comment type="subcellular location">
    <subcellularLocation>
        <location evidence="1">Cell inner membrane</location>
        <topology evidence="1">Single-pass membrane protein</topology>
        <orientation evidence="1">Periplasmic side</orientation>
    </subcellularLocation>
</comment>
<evidence type="ECO:0000256" key="7">
    <source>
        <dbReference type="ARBA" id="ARBA00022927"/>
    </source>
</evidence>
<dbReference type="Pfam" id="PF03544">
    <property type="entry name" value="TonB_C"/>
    <property type="match status" value="1"/>
</dbReference>
<dbReference type="InterPro" id="IPR037682">
    <property type="entry name" value="TonB_C"/>
</dbReference>
<evidence type="ECO:0000256" key="10">
    <source>
        <dbReference type="SAM" id="MobiDB-lite"/>
    </source>
</evidence>
<gene>
    <name evidence="13" type="ORF">R8Z52_08120</name>
</gene>
<keyword evidence="6 11" id="KW-0812">Transmembrane</keyword>
<evidence type="ECO:0000313" key="13">
    <source>
        <dbReference type="EMBL" id="WPC75150.1"/>
    </source>
</evidence>
<dbReference type="NCBIfam" id="TIGR01352">
    <property type="entry name" value="tonB_Cterm"/>
    <property type="match status" value="1"/>
</dbReference>
<keyword evidence="4" id="KW-1003">Cell membrane</keyword>
<evidence type="ECO:0000256" key="3">
    <source>
        <dbReference type="ARBA" id="ARBA00022448"/>
    </source>
</evidence>
<feature type="transmembrane region" description="Helical" evidence="11">
    <location>
        <begin position="12"/>
        <end position="31"/>
    </location>
</feature>
<comment type="similarity">
    <text evidence="2">Belongs to the TonB family.</text>
</comment>
<keyword evidence="5" id="KW-0997">Cell inner membrane</keyword>
<evidence type="ECO:0000256" key="2">
    <source>
        <dbReference type="ARBA" id="ARBA00006555"/>
    </source>
</evidence>